<sequence>MCFRRCLVVSIGSLSMAAVGSPIGVRGLPQDDSVTTARAAAIRRKSSHSLGNDEPVLFPAPDYSSSPPRSPGRTWEGGGAEDLGNSRECVGGQLRTPWQSSRGTPGCSIIGAPAPGGQDCWGDCGIHPDPCEEDLLPPGQARREGMWARGNECTRSDPYAGLAHDE</sequence>
<proteinExistence type="predicted"/>
<accession>A0AC60NYD9</accession>
<protein>
    <submittedName>
        <fullName evidence="1">Uncharacterized protein</fullName>
    </submittedName>
</protein>
<keyword evidence="2" id="KW-1185">Reference proteome</keyword>
<reference evidence="1 2" key="1">
    <citation type="journal article" date="2020" name="Cell">
        <title>Large-Scale Comparative Analyses of Tick Genomes Elucidate Their Genetic Diversity and Vector Capacities.</title>
        <authorList>
            <consortium name="Tick Genome and Microbiome Consortium (TIGMIC)"/>
            <person name="Jia N."/>
            <person name="Wang J."/>
            <person name="Shi W."/>
            <person name="Du L."/>
            <person name="Sun Y."/>
            <person name="Zhan W."/>
            <person name="Jiang J.F."/>
            <person name="Wang Q."/>
            <person name="Zhang B."/>
            <person name="Ji P."/>
            <person name="Bell-Sakyi L."/>
            <person name="Cui X.M."/>
            <person name="Yuan T.T."/>
            <person name="Jiang B.G."/>
            <person name="Yang W.F."/>
            <person name="Lam T.T."/>
            <person name="Chang Q.C."/>
            <person name="Ding S.J."/>
            <person name="Wang X.J."/>
            <person name="Zhu J.G."/>
            <person name="Ruan X.D."/>
            <person name="Zhao L."/>
            <person name="Wei J.T."/>
            <person name="Ye R.Z."/>
            <person name="Que T.C."/>
            <person name="Du C.H."/>
            <person name="Zhou Y.H."/>
            <person name="Cheng J.X."/>
            <person name="Dai P.F."/>
            <person name="Guo W.B."/>
            <person name="Han X.H."/>
            <person name="Huang E.J."/>
            <person name="Li L.F."/>
            <person name="Wei W."/>
            <person name="Gao Y.C."/>
            <person name="Liu J.Z."/>
            <person name="Shao H.Z."/>
            <person name="Wang X."/>
            <person name="Wang C.C."/>
            <person name="Yang T.C."/>
            <person name="Huo Q.B."/>
            <person name="Li W."/>
            <person name="Chen H.Y."/>
            <person name="Chen S.E."/>
            <person name="Zhou L.G."/>
            <person name="Ni X.B."/>
            <person name="Tian J.H."/>
            <person name="Sheng Y."/>
            <person name="Liu T."/>
            <person name="Pan Y.S."/>
            <person name="Xia L.Y."/>
            <person name="Li J."/>
            <person name="Zhao F."/>
            <person name="Cao W.C."/>
        </authorList>
    </citation>
    <scope>NUCLEOTIDE SEQUENCE [LARGE SCALE GENOMIC DNA]</scope>
    <source>
        <strain evidence="1">Iper-2018</strain>
    </source>
</reference>
<evidence type="ECO:0000313" key="1">
    <source>
        <dbReference type="EMBL" id="KAG0412176.1"/>
    </source>
</evidence>
<name>A0AC60NYD9_IXOPE</name>
<dbReference type="Proteomes" id="UP000805193">
    <property type="component" value="Unassembled WGS sequence"/>
</dbReference>
<gene>
    <name evidence="1" type="ORF">HPB47_010691</name>
</gene>
<comment type="caution">
    <text evidence="1">The sequence shown here is derived from an EMBL/GenBank/DDBJ whole genome shotgun (WGS) entry which is preliminary data.</text>
</comment>
<dbReference type="EMBL" id="JABSTQ010011368">
    <property type="protein sequence ID" value="KAG0412176.1"/>
    <property type="molecule type" value="Genomic_DNA"/>
</dbReference>
<organism evidence="1 2">
    <name type="scientific">Ixodes persulcatus</name>
    <name type="common">Taiga tick</name>
    <dbReference type="NCBI Taxonomy" id="34615"/>
    <lineage>
        <taxon>Eukaryota</taxon>
        <taxon>Metazoa</taxon>
        <taxon>Ecdysozoa</taxon>
        <taxon>Arthropoda</taxon>
        <taxon>Chelicerata</taxon>
        <taxon>Arachnida</taxon>
        <taxon>Acari</taxon>
        <taxon>Parasitiformes</taxon>
        <taxon>Ixodida</taxon>
        <taxon>Ixodoidea</taxon>
        <taxon>Ixodidae</taxon>
        <taxon>Ixodinae</taxon>
        <taxon>Ixodes</taxon>
    </lineage>
</organism>
<evidence type="ECO:0000313" key="2">
    <source>
        <dbReference type="Proteomes" id="UP000805193"/>
    </source>
</evidence>